<feature type="region of interest" description="Disordered" evidence="5">
    <location>
        <begin position="88"/>
        <end position="126"/>
    </location>
</feature>
<dbReference type="Gene3D" id="2.170.150.80">
    <property type="entry name" value="NAC domain"/>
    <property type="match status" value="1"/>
</dbReference>
<dbReference type="AlphaFoldDB" id="K3YBZ9"/>
<dbReference type="InParanoid" id="K3YBZ9"/>
<dbReference type="FunCoup" id="K3YBZ9">
    <property type="interactions" value="221"/>
</dbReference>
<reference evidence="7" key="2">
    <citation type="submission" date="2018-08" db="UniProtKB">
        <authorList>
            <consortium name="EnsemblPlants"/>
        </authorList>
    </citation>
    <scope>IDENTIFICATION</scope>
    <source>
        <strain evidence="7">Yugu1</strain>
    </source>
</reference>
<reference evidence="8" key="1">
    <citation type="journal article" date="2012" name="Nat. Biotechnol.">
        <title>Reference genome sequence of the model plant Setaria.</title>
        <authorList>
            <person name="Bennetzen J.L."/>
            <person name="Schmutz J."/>
            <person name="Wang H."/>
            <person name="Percifield R."/>
            <person name="Hawkins J."/>
            <person name="Pontaroli A.C."/>
            <person name="Estep M."/>
            <person name="Feng L."/>
            <person name="Vaughn J.N."/>
            <person name="Grimwood J."/>
            <person name="Jenkins J."/>
            <person name="Barry K."/>
            <person name="Lindquist E."/>
            <person name="Hellsten U."/>
            <person name="Deshpande S."/>
            <person name="Wang X."/>
            <person name="Wu X."/>
            <person name="Mitros T."/>
            <person name="Triplett J."/>
            <person name="Yang X."/>
            <person name="Ye C.Y."/>
            <person name="Mauro-Herrera M."/>
            <person name="Wang L."/>
            <person name="Li P."/>
            <person name="Sharma M."/>
            <person name="Sharma R."/>
            <person name="Ronald P.C."/>
            <person name="Panaud O."/>
            <person name="Kellogg E.A."/>
            <person name="Brutnell T.P."/>
            <person name="Doust A.N."/>
            <person name="Tuskan G.A."/>
            <person name="Rokhsar D."/>
            <person name="Devos K.M."/>
        </authorList>
    </citation>
    <scope>NUCLEOTIDE SEQUENCE [LARGE SCALE GENOMIC DNA]</scope>
    <source>
        <strain evidence="8">cv. Yugu1</strain>
    </source>
</reference>
<dbReference type="GO" id="GO:0006355">
    <property type="term" value="P:regulation of DNA-templated transcription"/>
    <property type="evidence" value="ECO:0007669"/>
    <property type="project" value="InterPro"/>
</dbReference>
<proteinExistence type="predicted"/>
<evidence type="ECO:0000256" key="4">
    <source>
        <dbReference type="ARBA" id="ARBA00023242"/>
    </source>
</evidence>
<evidence type="ECO:0000256" key="1">
    <source>
        <dbReference type="ARBA" id="ARBA00023015"/>
    </source>
</evidence>
<dbReference type="OMA" id="WIAGVRP"/>
<dbReference type="Pfam" id="PF02365">
    <property type="entry name" value="NAM"/>
    <property type="match status" value="1"/>
</dbReference>
<evidence type="ECO:0000313" key="8">
    <source>
        <dbReference type="Proteomes" id="UP000004995"/>
    </source>
</evidence>
<evidence type="ECO:0000313" key="7">
    <source>
        <dbReference type="EnsemblPlants" id="KQK99476"/>
    </source>
</evidence>
<organism evidence="7 8">
    <name type="scientific">Setaria italica</name>
    <name type="common">Foxtail millet</name>
    <name type="synonym">Panicum italicum</name>
    <dbReference type="NCBI Taxonomy" id="4555"/>
    <lineage>
        <taxon>Eukaryota</taxon>
        <taxon>Viridiplantae</taxon>
        <taxon>Streptophyta</taxon>
        <taxon>Embryophyta</taxon>
        <taxon>Tracheophyta</taxon>
        <taxon>Spermatophyta</taxon>
        <taxon>Magnoliopsida</taxon>
        <taxon>Liliopsida</taxon>
        <taxon>Poales</taxon>
        <taxon>Poaceae</taxon>
        <taxon>PACMAD clade</taxon>
        <taxon>Panicoideae</taxon>
        <taxon>Panicodae</taxon>
        <taxon>Paniceae</taxon>
        <taxon>Cenchrinae</taxon>
        <taxon>Setaria</taxon>
    </lineage>
</organism>
<feature type="domain" description="NAC" evidence="6">
    <location>
        <begin position="8"/>
        <end position="185"/>
    </location>
</feature>
<dbReference type="SUPFAM" id="SSF101941">
    <property type="entry name" value="NAC domain"/>
    <property type="match status" value="1"/>
</dbReference>
<keyword evidence="1" id="KW-0805">Transcription regulation</keyword>
<dbReference type="Proteomes" id="UP000004995">
    <property type="component" value="Unassembled WGS sequence"/>
</dbReference>
<evidence type="ECO:0000256" key="5">
    <source>
        <dbReference type="SAM" id="MobiDB-lite"/>
    </source>
</evidence>
<evidence type="ECO:0000256" key="2">
    <source>
        <dbReference type="ARBA" id="ARBA00023125"/>
    </source>
</evidence>
<dbReference type="PANTHER" id="PTHR31719:SF94">
    <property type="entry name" value="PROTEIN ATAF2"/>
    <property type="match status" value="1"/>
</dbReference>
<keyword evidence="4" id="KW-0539">Nucleus</keyword>
<evidence type="ECO:0000256" key="3">
    <source>
        <dbReference type="ARBA" id="ARBA00023163"/>
    </source>
</evidence>
<dbReference type="EMBL" id="AGNK02004542">
    <property type="status" value="NOT_ANNOTATED_CDS"/>
    <property type="molecule type" value="Genomic_DNA"/>
</dbReference>
<dbReference type="HOGENOM" id="CLU_955064_0_0_1"/>
<dbReference type="Gramene" id="KQK99476">
    <property type="protein sequence ID" value="KQK99476"/>
    <property type="gene ID" value="SETIT_011743mg"/>
</dbReference>
<keyword evidence="2" id="KW-0238">DNA-binding</keyword>
<sequence>MAAPFQALPVGIYFNPSAEECVRDFLRPWIAGVRPATDRVIIGVDIYSDRPAALLQGRAPGFSRGFEHKWFMLTQCVRICGGKNRGKARAKRDVATGGNWKVEQRSKGVAEPDDGEDDPPGGDRRRTNGFYLLLGGGAGKGTKKDGGVKTPWLMEEFTTAEDEAAAVDGWKGQRIIKVFCKLYVSPRATNDEKRDIFGEDGVPVDLHGHVKTVMAKLSHEYFDAVAENLNGDQGQGTAPPRALGHQQGQPAAPVLPRVPGHHHGHAVLPRGVPARPHQIQGSLGFQRGQATP</sequence>
<dbReference type="GO" id="GO:0003677">
    <property type="term" value="F:DNA binding"/>
    <property type="evidence" value="ECO:0007669"/>
    <property type="project" value="UniProtKB-KW"/>
</dbReference>
<feature type="compositionally biased region" description="Polar residues" evidence="5">
    <location>
        <begin position="279"/>
        <end position="292"/>
    </location>
</feature>
<dbReference type="EnsemblPlants" id="KQK99476">
    <property type="protein sequence ID" value="KQK99476"/>
    <property type="gene ID" value="SETIT_011743mg"/>
</dbReference>
<feature type="compositionally biased region" description="Acidic residues" evidence="5">
    <location>
        <begin position="111"/>
        <end position="120"/>
    </location>
</feature>
<dbReference type="PANTHER" id="PTHR31719">
    <property type="entry name" value="NAC TRANSCRIPTION FACTOR 56"/>
    <property type="match status" value="1"/>
</dbReference>
<protein>
    <recommendedName>
        <fullName evidence="6">NAC domain-containing protein</fullName>
    </recommendedName>
</protein>
<feature type="region of interest" description="Disordered" evidence="5">
    <location>
        <begin position="229"/>
        <end position="292"/>
    </location>
</feature>
<accession>K3YBZ9</accession>
<evidence type="ECO:0000259" key="6">
    <source>
        <dbReference type="PROSITE" id="PS51005"/>
    </source>
</evidence>
<name>K3YBZ9_SETIT</name>
<dbReference type="InterPro" id="IPR003441">
    <property type="entry name" value="NAC-dom"/>
</dbReference>
<dbReference type="InterPro" id="IPR036093">
    <property type="entry name" value="NAC_dom_sf"/>
</dbReference>
<dbReference type="PROSITE" id="PS51005">
    <property type="entry name" value="NAC"/>
    <property type="match status" value="1"/>
</dbReference>
<keyword evidence="8" id="KW-1185">Reference proteome</keyword>
<keyword evidence="3" id="KW-0804">Transcription</keyword>
<dbReference type="eggNOG" id="ENOG502R3QU">
    <property type="taxonomic scope" value="Eukaryota"/>
</dbReference>